<organism evidence="1 2">
    <name type="scientific">Glaciecola punicea ACAM 611</name>
    <dbReference type="NCBI Taxonomy" id="1121923"/>
    <lineage>
        <taxon>Bacteria</taxon>
        <taxon>Pseudomonadati</taxon>
        <taxon>Pseudomonadota</taxon>
        <taxon>Gammaproteobacteria</taxon>
        <taxon>Alteromonadales</taxon>
        <taxon>Alteromonadaceae</taxon>
        <taxon>Glaciecola</taxon>
    </lineage>
</organism>
<sequence length="41" mass="4789">MGIVLVIYYRCAKFVFTIKDIINKNAPNMGRFFHQLTIIKA</sequence>
<dbReference type="EMBL" id="BAET01000007">
    <property type="protein sequence ID" value="GAB55034.1"/>
    <property type="molecule type" value="Genomic_DNA"/>
</dbReference>
<gene>
    <name evidence="1" type="ORF">GPUN_0903</name>
</gene>
<dbReference type="Proteomes" id="UP000053586">
    <property type="component" value="Unassembled WGS sequence"/>
</dbReference>
<evidence type="ECO:0000313" key="2">
    <source>
        <dbReference type="Proteomes" id="UP000053586"/>
    </source>
</evidence>
<reference evidence="1 2" key="2">
    <citation type="journal article" date="2017" name="Antonie Van Leeuwenhoek">
        <title>Rhizobium rhizosphaerae sp. nov., a novel species isolated from rice rhizosphere.</title>
        <authorList>
            <person name="Zhao J.J."/>
            <person name="Zhang J."/>
            <person name="Zhang R.J."/>
            <person name="Zhang C.W."/>
            <person name="Yin H.Q."/>
            <person name="Zhang X.X."/>
        </authorList>
    </citation>
    <scope>NUCLEOTIDE SEQUENCE [LARGE SCALE GENOMIC DNA]</scope>
    <source>
        <strain evidence="1 2">ACAM 611</strain>
    </source>
</reference>
<protein>
    <submittedName>
        <fullName evidence="1">Uncharacterized protein</fullName>
    </submittedName>
</protein>
<evidence type="ECO:0000313" key="1">
    <source>
        <dbReference type="EMBL" id="GAB55034.1"/>
    </source>
</evidence>
<keyword evidence="2" id="KW-1185">Reference proteome</keyword>
<name>H5T9Q7_9ALTE</name>
<dbReference type="AlphaFoldDB" id="H5T9Q7"/>
<proteinExistence type="predicted"/>
<comment type="caution">
    <text evidence="1">The sequence shown here is derived from an EMBL/GenBank/DDBJ whole genome shotgun (WGS) entry which is preliminary data.</text>
</comment>
<reference evidence="1 2" key="1">
    <citation type="journal article" date="2012" name="J. Bacteriol.">
        <title>Genome sequence of proteorhodopsin-containing sea ice bacterium Glaciecola punicea ACAM 611T.</title>
        <authorList>
            <person name="Qin Q.-L."/>
            <person name="Xie B.-B."/>
            <person name="Shu Y.-L."/>
            <person name="Rong J.-C."/>
            <person name="Zhao D.-L."/>
            <person name="Zhang X.-Y."/>
            <person name="Chen X.-L."/>
            <person name="Zhou B.-C."/>
            <person name="Zhanga Y.-Z."/>
        </authorList>
    </citation>
    <scope>NUCLEOTIDE SEQUENCE [LARGE SCALE GENOMIC DNA]</scope>
    <source>
        <strain evidence="1 2">ACAM 611</strain>
    </source>
</reference>
<accession>H5T9Q7</accession>